<reference evidence="2" key="1">
    <citation type="submission" date="2023-01" db="EMBL/GenBank/DDBJ databases">
        <authorList>
            <person name="Van Ghelder C."/>
            <person name="Rancurel C."/>
        </authorList>
    </citation>
    <scope>NUCLEOTIDE SEQUENCE</scope>
    <source>
        <strain evidence="2">CNCM I-4278</strain>
    </source>
</reference>
<dbReference type="OrthoDB" id="5986190at2759"/>
<dbReference type="SUPFAM" id="SSF48452">
    <property type="entry name" value="TPR-like"/>
    <property type="match status" value="1"/>
</dbReference>
<feature type="compositionally biased region" description="Basic and acidic residues" evidence="1">
    <location>
        <begin position="1"/>
        <end position="18"/>
    </location>
</feature>
<accession>A0A9W4XNS3</accession>
<evidence type="ECO:0000256" key="1">
    <source>
        <dbReference type="SAM" id="MobiDB-lite"/>
    </source>
</evidence>
<dbReference type="Proteomes" id="UP001152607">
    <property type="component" value="Unassembled WGS sequence"/>
</dbReference>
<dbReference type="InterPro" id="IPR011990">
    <property type="entry name" value="TPR-like_helical_dom_sf"/>
</dbReference>
<keyword evidence="3" id="KW-1185">Reference proteome</keyword>
<proteinExistence type="predicted"/>
<dbReference type="AlphaFoldDB" id="A0A9W4XNS3"/>
<evidence type="ECO:0008006" key="4">
    <source>
        <dbReference type="Google" id="ProtNLM"/>
    </source>
</evidence>
<dbReference type="EMBL" id="CAOQHR010000001">
    <property type="protein sequence ID" value="CAI6225488.1"/>
    <property type="molecule type" value="Genomic_DNA"/>
</dbReference>
<dbReference type="Pfam" id="PF13374">
    <property type="entry name" value="TPR_10"/>
    <property type="match status" value="1"/>
</dbReference>
<name>A0A9W4XNS3_9PLEO</name>
<comment type="caution">
    <text evidence="2">The sequence shown here is derived from an EMBL/GenBank/DDBJ whole genome shotgun (WGS) entry which is preliminary data.</text>
</comment>
<sequence>MNRRALEGSEKSLGKEHPSTLNSVGNLAYLLQHRNRYKEAMLLYKRVSSGYTTTLGLDHPTTQA</sequence>
<gene>
    <name evidence="2" type="ORF">PDIGIT_LOCUS5</name>
</gene>
<evidence type="ECO:0000313" key="2">
    <source>
        <dbReference type="EMBL" id="CAI6225488.1"/>
    </source>
</evidence>
<dbReference type="Gene3D" id="1.25.40.10">
    <property type="entry name" value="Tetratricopeptide repeat domain"/>
    <property type="match status" value="1"/>
</dbReference>
<feature type="region of interest" description="Disordered" evidence="1">
    <location>
        <begin position="1"/>
        <end position="21"/>
    </location>
</feature>
<protein>
    <recommendedName>
        <fullName evidence="4">Kinesin light chain</fullName>
    </recommendedName>
</protein>
<evidence type="ECO:0000313" key="3">
    <source>
        <dbReference type="Proteomes" id="UP001152607"/>
    </source>
</evidence>
<organism evidence="2 3">
    <name type="scientific">Periconia digitata</name>
    <dbReference type="NCBI Taxonomy" id="1303443"/>
    <lineage>
        <taxon>Eukaryota</taxon>
        <taxon>Fungi</taxon>
        <taxon>Dikarya</taxon>
        <taxon>Ascomycota</taxon>
        <taxon>Pezizomycotina</taxon>
        <taxon>Dothideomycetes</taxon>
        <taxon>Pleosporomycetidae</taxon>
        <taxon>Pleosporales</taxon>
        <taxon>Massarineae</taxon>
        <taxon>Periconiaceae</taxon>
        <taxon>Periconia</taxon>
    </lineage>
</organism>